<name>A0AAU9VZ89_9CNID</name>
<reference evidence="1 2" key="1">
    <citation type="submission" date="2022-05" db="EMBL/GenBank/DDBJ databases">
        <authorList>
            <consortium name="Genoscope - CEA"/>
            <person name="William W."/>
        </authorList>
    </citation>
    <scope>NUCLEOTIDE SEQUENCE [LARGE SCALE GENOMIC DNA]</scope>
</reference>
<dbReference type="AlphaFoldDB" id="A0AAU9VZ89"/>
<gene>
    <name evidence="1" type="ORF">PMEA_00025478</name>
</gene>
<proteinExistence type="predicted"/>
<accession>A0AAU9VZ89</accession>
<comment type="caution">
    <text evidence="1">The sequence shown here is derived from an EMBL/GenBank/DDBJ whole genome shotgun (WGS) entry which is preliminary data.</text>
</comment>
<dbReference type="EMBL" id="CALNXJ010000005">
    <property type="protein sequence ID" value="CAH3039878.1"/>
    <property type="molecule type" value="Genomic_DNA"/>
</dbReference>
<evidence type="ECO:0000313" key="1">
    <source>
        <dbReference type="EMBL" id="CAH3039878.1"/>
    </source>
</evidence>
<protein>
    <submittedName>
        <fullName evidence="1">Uncharacterized protein</fullName>
    </submittedName>
</protein>
<dbReference type="Proteomes" id="UP001159428">
    <property type="component" value="Unassembled WGS sequence"/>
</dbReference>
<keyword evidence="2" id="KW-1185">Reference proteome</keyword>
<evidence type="ECO:0000313" key="2">
    <source>
        <dbReference type="Proteomes" id="UP001159428"/>
    </source>
</evidence>
<organism evidence="1 2">
    <name type="scientific">Pocillopora meandrina</name>
    <dbReference type="NCBI Taxonomy" id="46732"/>
    <lineage>
        <taxon>Eukaryota</taxon>
        <taxon>Metazoa</taxon>
        <taxon>Cnidaria</taxon>
        <taxon>Anthozoa</taxon>
        <taxon>Hexacorallia</taxon>
        <taxon>Scleractinia</taxon>
        <taxon>Astrocoeniina</taxon>
        <taxon>Pocilloporidae</taxon>
        <taxon>Pocillopora</taxon>
    </lineage>
</organism>
<sequence>MTRDFHLPDHFLSFTSVCAAYASVLTSAHNAQEIRAGRKAALFASSSFNLDRRKEELTQVIDSKATRVTSANFIVVRIPESDF</sequence>